<dbReference type="Proteomes" id="UP000635387">
    <property type="component" value="Unassembled WGS sequence"/>
</dbReference>
<dbReference type="EMBL" id="BNAY01000007">
    <property type="protein sequence ID" value="GHH28823.1"/>
    <property type="molecule type" value="Genomic_DNA"/>
</dbReference>
<reference evidence="2" key="1">
    <citation type="journal article" date="2019" name="Int. J. Syst. Evol. Microbiol.">
        <title>The Global Catalogue of Microorganisms (GCM) 10K type strain sequencing project: providing services to taxonomists for standard genome sequencing and annotation.</title>
        <authorList>
            <consortium name="The Broad Institute Genomics Platform"/>
            <consortium name="The Broad Institute Genome Sequencing Center for Infectious Disease"/>
            <person name="Wu L."/>
            <person name="Ma J."/>
        </authorList>
    </citation>
    <scope>NUCLEOTIDE SEQUENCE [LARGE SCALE GENOMIC DNA]</scope>
    <source>
        <strain evidence="2">CGMCC 4.7683</strain>
    </source>
</reference>
<keyword evidence="2" id="KW-1185">Reference proteome</keyword>
<sequence length="65" mass="7283">MSDVREYLSEVEYPCERADLLRSATAQGAGDDVLGHLGKLPEQRYENANAVHRLLGQDVDPREMP</sequence>
<name>A0ABQ3M0H8_9PSEU</name>
<comment type="caution">
    <text evidence="1">The sequence shown here is derived from an EMBL/GenBank/DDBJ whole genome shotgun (WGS) entry which is preliminary data.</text>
</comment>
<gene>
    <name evidence="1" type="ORF">GCM10017790_60280</name>
</gene>
<protein>
    <recommendedName>
        <fullName evidence="3">DUF2795 domain-containing protein</fullName>
    </recommendedName>
</protein>
<dbReference type="InterPro" id="IPR021527">
    <property type="entry name" value="DUF2795"/>
</dbReference>
<organism evidence="1 2">
    <name type="scientific">Amycolatopsis oliviviridis</name>
    <dbReference type="NCBI Taxonomy" id="1471590"/>
    <lineage>
        <taxon>Bacteria</taxon>
        <taxon>Bacillati</taxon>
        <taxon>Actinomycetota</taxon>
        <taxon>Actinomycetes</taxon>
        <taxon>Pseudonocardiales</taxon>
        <taxon>Pseudonocardiaceae</taxon>
        <taxon>Amycolatopsis</taxon>
    </lineage>
</organism>
<evidence type="ECO:0000313" key="1">
    <source>
        <dbReference type="EMBL" id="GHH28823.1"/>
    </source>
</evidence>
<accession>A0ABQ3M0H8</accession>
<dbReference type="RefSeq" id="WP_191257754.1">
    <property type="nucleotide sequence ID" value="NZ_BNAY01000007.1"/>
</dbReference>
<proteinExistence type="predicted"/>
<dbReference type="Pfam" id="PF11387">
    <property type="entry name" value="DUF2795"/>
    <property type="match status" value="1"/>
</dbReference>
<evidence type="ECO:0000313" key="2">
    <source>
        <dbReference type="Proteomes" id="UP000635387"/>
    </source>
</evidence>
<evidence type="ECO:0008006" key="3">
    <source>
        <dbReference type="Google" id="ProtNLM"/>
    </source>
</evidence>